<evidence type="ECO:0000313" key="11">
    <source>
        <dbReference type="EMBL" id="KAL3636480.1"/>
    </source>
</evidence>
<comment type="similarity">
    <text evidence="2 10">Belongs to the SWEET sugar transporter family.</text>
</comment>
<evidence type="ECO:0000256" key="7">
    <source>
        <dbReference type="ARBA" id="ARBA00022737"/>
    </source>
</evidence>
<dbReference type="InterPro" id="IPR004316">
    <property type="entry name" value="SWEET_rpt"/>
</dbReference>
<dbReference type="FunFam" id="1.20.1280.290:FF:000001">
    <property type="entry name" value="Bidirectional sugar transporter SWEET"/>
    <property type="match status" value="1"/>
</dbReference>
<dbReference type="PANTHER" id="PTHR10791:SF222">
    <property type="entry name" value="BIDIRECTIONAL SUGAR TRANSPORTER SWEET15"/>
    <property type="match status" value="1"/>
</dbReference>
<evidence type="ECO:0000256" key="10">
    <source>
        <dbReference type="RuleBase" id="RU910715"/>
    </source>
</evidence>
<name>A0ABD3D2H5_9LAMI</name>
<evidence type="ECO:0000256" key="2">
    <source>
        <dbReference type="ARBA" id="ARBA00007809"/>
    </source>
</evidence>
<keyword evidence="12" id="KW-1185">Reference proteome</keyword>
<organism evidence="11 12">
    <name type="scientific">Castilleja foliolosa</name>
    <dbReference type="NCBI Taxonomy" id="1961234"/>
    <lineage>
        <taxon>Eukaryota</taxon>
        <taxon>Viridiplantae</taxon>
        <taxon>Streptophyta</taxon>
        <taxon>Embryophyta</taxon>
        <taxon>Tracheophyta</taxon>
        <taxon>Spermatophyta</taxon>
        <taxon>Magnoliopsida</taxon>
        <taxon>eudicotyledons</taxon>
        <taxon>Gunneridae</taxon>
        <taxon>Pentapetalae</taxon>
        <taxon>asterids</taxon>
        <taxon>lamiids</taxon>
        <taxon>Lamiales</taxon>
        <taxon>Orobanchaceae</taxon>
        <taxon>Pedicularideae</taxon>
        <taxon>Castillejinae</taxon>
        <taxon>Castilleja</taxon>
    </lineage>
</organism>
<comment type="caution">
    <text evidence="11">The sequence shown here is derived from an EMBL/GenBank/DDBJ whole genome shotgun (WGS) entry which is preliminary data.</text>
</comment>
<feature type="transmembrane region" description="Helical" evidence="10">
    <location>
        <begin position="71"/>
        <end position="94"/>
    </location>
</feature>
<keyword evidence="5 10" id="KW-0762">Sugar transport</keyword>
<proteinExistence type="inferred from homology"/>
<dbReference type="Proteomes" id="UP001632038">
    <property type="component" value="Unassembled WGS sequence"/>
</dbReference>
<feature type="transmembrane region" description="Helical" evidence="10">
    <location>
        <begin position="166"/>
        <end position="186"/>
    </location>
</feature>
<evidence type="ECO:0000256" key="6">
    <source>
        <dbReference type="ARBA" id="ARBA00022692"/>
    </source>
</evidence>
<dbReference type="GO" id="GO:0005886">
    <property type="term" value="C:plasma membrane"/>
    <property type="evidence" value="ECO:0007669"/>
    <property type="project" value="UniProtKB-SubCell"/>
</dbReference>
<feature type="transmembrane region" description="Helical" evidence="10">
    <location>
        <begin position="133"/>
        <end position="154"/>
    </location>
</feature>
<dbReference type="Pfam" id="PF03083">
    <property type="entry name" value="MtN3_slv"/>
    <property type="match status" value="2"/>
</dbReference>
<keyword evidence="7" id="KW-0677">Repeat</keyword>
<sequence>MAIFDLHHPWAFTFGLLGNIISIFVYLAPLPTFIRICKEKSTMGFDLLPYAVALFSAMLWLYYAFLKKNVVLLISINSFGCIVETIYIVMYLFYASKKARRHAWKLLSLINVGLLSLIFVVSHFAFNENRAEVVGWICVAVSVSVFAAPLSIMFQVWRTRSVEFMPFPLSFFLTLSAVMWFAYGLLQKDLCVALPNVLGFFLGMLQMVLYRIFRNMKPDEIEEKKGPEHVINIMVVGAPEVQHDPVDDDSQKCADKIEVLSTDQDLDQDKDEVAIRQENRVPCAMSVEPSLVSLHLESPVLVVCAA</sequence>
<comment type="function">
    <text evidence="10">Mediates both low-affinity uptake and efflux of sugar across the membrane.</text>
</comment>
<keyword evidence="4" id="KW-1003">Cell membrane</keyword>
<dbReference type="Gene3D" id="1.20.1280.290">
    <property type="match status" value="2"/>
</dbReference>
<keyword evidence="6 10" id="KW-0812">Transmembrane</keyword>
<dbReference type="EMBL" id="JAVIJP010000027">
    <property type="protein sequence ID" value="KAL3636480.1"/>
    <property type="molecule type" value="Genomic_DNA"/>
</dbReference>
<dbReference type="PANTHER" id="PTHR10791">
    <property type="entry name" value="RAG1-ACTIVATING PROTEIN 1"/>
    <property type="match status" value="1"/>
</dbReference>
<evidence type="ECO:0000256" key="8">
    <source>
        <dbReference type="ARBA" id="ARBA00022989"/>
    </source>
</evidence>
<evidence type="ECO:0000313" key="12">
    <source>
        <dbReference type="Proteomes" id="UP001632038"/>
    </source>
</evidence>
<feature type="transmembrane region" description="Helical" evidence="10">
    <location>
        <begin position="192"/>
        <end position="213"/>
    </location>
</feature>
<comment type="subcellular location">
    <subcellularLocation>
        <location evidence="1 10">Cell membrane</location>
        <topology evidence="1 10">Multi-pass membrane protein</topology>
    </subcellularLocation>
</comment>
<keyword evidence="3 10" id="KW-0813">Transport</keyword>
<reference evidence="12" key="1">
    <citation type="journal article" date="2024" name="IScience">
        <title>Strigolactones Initiate the Formation of Haustorium-like Structures in Castilleja.</title>
        <authorList>
            <person name="Buerger M."/>
            <person name="Peterson D."/>
            <person name="Chory J."/>
        </authorList>
    </citation>
    <scope>NUCLEOTIDE SEQUENCE [LARGE SCALE GENOMIC DNA]</scope>
</reference>
<accession>A0ABD3D2H5</accession>
<dbReference type="AlphaFoldDB" id="A0ABD3D2H5"/>
<dbReference type="InterPro" id="IPR047664">
    <property type="entry name" value="SWEET"/>
</dbReference>
<evidence type="ECO:0000256" key="4">
    <source>
        <dbReference type="ARBA" id="ARBA00022475"/>
    </source>
</evidence>
<protein>
    <recommendedName>
        <fullName evidence="10">Bidirectional sugar transporter SWEET</fullName>
    </recommendedName>
</protein>
<feature type="transmembrane region" description="Helical" evidence="10">
    <location>
        <begin position="47"/>
        <end position="65"/>
    </location>
</feature>
<keyword evidence="8 10" id="KW-1133">Transmembrane helix</keyword>
<evidence type="ECO:0000256" key="1">
    <source>
        <dbReference type="ARBA" id="ARBA00004651"/>
    </source>
</evidence>
<evidence type="ECO:0000256" key="5">
    <source>
        <dbReference type="ARBA" id="ARBA00022597"/>
    </source>
</evidence>
<evidence type="ECO:0000256" key="3">
    <source>
        <dbReference type="ARBA" id="ARBA00022448"/>
    </source>
</evidence>
<gene>
    <name evidence="11" type="ORF">CASFOL_021027</name>
</gene>
<dbReference type="FunFam" id="1.20.1280.290:FF:000003">
    <property type="entry name" value="Bidirectional sugar transporter SWEET"/>
    <property type="match status" value="1"/>
</dbReference>
<feature type="transmembrane region" description="Helical" evidence="10">
    <location>
        <begin position="6"/>
        <end position="27"/>
    </location>
</feature>
<evidence type="ECO:0000256" key="9">
    <source>
        <dbReference type="ARBA" id="ARBA00023136"/>
    </source>
</evidence>
<feature type="transmembrane region" description="Helical" evidence="10">
    <location>
        <begin position="106"/>
        <end position="127"/>
    </location>
</feature>
<keyword evidence="9 10" id="KW-0472">Membrane</keyword>